<feature type="region of interest" description="Disordered" evidence="1">
    <location>
        <begin position="366"/>
        <end position="385"/>
    </location>
</feature>
<evidence type="ECO:0000256" key="1">
    <source>
        <dbReference type="SAM" id="MobiDB-lite"/>
    </source>
</evidence>
<dbReference type="PANTHER" id="PTHR13587:SF7">
    <property type="entry name" value="INTEGRATOR COMPLEX SUBUNIT 3"/>
    <property type="match status" value="1"/>
</dbReference>
<dbReference type="OrthoDB" id="2021145at2759"/>
<feature type="compositionally biased region" description="Low complexity" evidence="1">
    <location>
        <begin position="470"/>
        <end position="480"/>
    </location>
</feature>
<gene>
    <name evidence="3" type="ORF">OSB1V03_LOCUS10941</name>
</gene>
<dbReference type="EMBL" id="CAJPIZ010008224">
    <property type="protein sequence ID" value="CAG2110959.1"/>
    <property type="molecule type" value="Genomic_DNA"/>
</dbReference>
<feature type="compositionally biased region" description="Basic residues" evidence="1">
    <location>
        <begin position="370"/>
        <end position="379"/>
    </location>
</feature>
<reference evidence="3" key="1">
    <citation type="submission" date="2020-11" db="EMBL/GenBank/DDBJ databases">
        <authorList>
            <person name="Tran Van P."/>
        </authorList>
    </citation>
    <scope>NUCLEOTIDE SEQUENCE</scope>
</reference>
<organism evidence="3">
    <name type="scientific">Medioppia subpectinata</name>
    <dbReference type="NCBI Taxonomy" id="1979941"/>
    <lineage>
        <taxon>Eukaryota</taxon>
        <taxon>Metazoa</taxon>
        <taxon>Ecdysozoa</taxon>
        <taxon>Arthropoda</taxon>
        <taxon>Chelicerata</taxon>
        <taxon>Arachnida</taxon>
        <taxon>Acari</taxon>
        <taxon>Acariformes</taxon>
        <taxon>Sarcoptiformes</taxon>
        <taxon>Oribatida</taxon>
        <taxon>Brachypylina</taxon>
        <taxon>Oppioidea</taxon>
        <taxon>Oppiidae</taxon>
        <taxon>Medioppia</taxon>
    </lineage>
</organism>
<name>A0A7R9KW57_9ACAR</name>
<feature type="region of interest" description="Disordered" evidence="1">
    <location>
        <begin position="446"/>
        <end position="510"/>
    </location>
</feature>
<dbReference type="GO" id="GO:0005737">
    <property type="term" value="C:cytoplasm"/>
    <property type="evidence" value="ECO:0007669"/>
    <property type="project" value="TreeGrafter"/>
</dbReference>
<dbReference type="InterPro" id="IPR045334">
    <property type="entry name" value="INTS3"/>
</dbReference>
<dbReference type="Proteomes" id="UP000759131">
    <property type="component" value="Unassembled WGS sequence"/>
</dbReference>
<keyword evidence="4" id="KW-1185">Reference proteome</keyword>
<feature type="compositionally biased region" description="Basic residues" evidence="1">
    <location>
        <begin position="452"/>
        <end position="464"/>
    </location>
</feature>
<accession>A0A7R9KW57</accession>
<dbReference type="AlphaFoldDB" id="A0A7R9KW57"/>
<feature type="domain" description="Ints3-like C-terminal" evidence="2">
    <location>
        <begin position="1"/>
        <end position="362"/>
    </location>
</feature>
<evidence type="ECO:0000313" key="4">
    <source>
        <dbReference type="Proteomes" id="UP000759131"/>
    </source>
</evidence>
<dbReference type="InterPro" id="IPR056518">
    <property type="entry name" value="HEAT_Ints3_C"/>
</dbReference>
<dbReference type="PANTHER" id="PTHR13587">
    <property type="entry name" value="INTEGRATOR COMPLEX SUBUNIT 3"/>
    <property type="match status" value="1"/>
</dbReference>
<dbReference type="EMBL" id="OC862799">
    <property type="protein sequence ID" value="CAD7630529.1"/>
    <property type="molecule type" value="Genomic_DNA"/>
</dbReference>
<protein>
    <recommendedName>
        <fullName evidence="2">Ints3-like C-terminal domain-containing protein</fullName>
    </recommendedName>
</protein>
<evidence type="ECO:0000259" key="2">
    <source>
        <dbReference type="Pfam" id="PF24566"/>
    </source>
</evidence>
<feature type="domain" description="Ints3-like C-terminal" evidence="2">
    <location>
        <begin position="376"/>
        <end position="444"/>
    </location>
</feature>
<proteinExistence type="predicted"/>
<feature type="non-terminal residue" evidence="3">
    <location>
        <position position="510"/>
    </location>
</feature>
<sequence>QDMASNLTIILLCILEDDLSKKVFPSTSYCVDEEELEDSIGTPLFVMFRNLCQTAEEDPNRIPLLNLLAEMGANNSRIGYSMIYYLKASKSVDNRMSSYREYVRALGKDLTGCLLSDLKSCQSDDVNMFCYLIPDIYTQFSNIAIGNSDLLNLIVSCIDSLQLQDLVSHVMNGTLKMFRKDSLLSILNASLEWETIEQYYLWQLLTAHNIPIEQIIPILPKLEYNYHAEALTNIMLYLQRESPTSNLIKHILSRESKGNDFFVVSVLNYWSQNFSDKLSELISSYLTSKVSSPAKRTKRNANNKVQISSNVELILAHMDLLRQRNKNLNFFNSETMQTTLVQLQSIASDTQKTKYSDLLALAEELDPKPTPKRGAKNTKAKNANNKVQISSNVELILAHMDLLRQRNKNLNFFNSETMQTTLVQLQSIASDTQKTKYSDLLALAEELDPKPTPKRGAKNTKAKSKFSNVSNANNDSNTESDSSEDEIPLVKQQKTANSRKKRKQIGSDSD</sequence>
<evidence type="ECO:0000313" key="3">
    <source>
        <dbReference type="EMBL" id="CAD7630529.1"/>
    </source>
</evidence>
<dbReference type="Pfam" id="PF24566">
    <property type="entry name" value="HEAT_Ints3_C"/>
    <property type="match status" value="2"/>
</dbReference>